<organism evidence="3">
    <name type="scientific">candidate division WOR-3 bacterium</name>
    <dbReference type="NCBI Taxonomy" id="2052148"/>
    <lineage>
        <taxon>Bacteria</taxon>
        <taxon>Bacteria division WOR-3</taxon>
    </lineage>
</organism>
<dbReference type="PANTHER" id="PTHR47016">
    <property type="entry name" value="ATP-DEPENDENT CLP PROTEASE ATP-BINDING SUBUNIT CLPT1, CHLOROPLASTIC"/>
    <property type="match status" value="1"/>
</dbReference>
<accession>A0A7C0X8N8</accession>
<protein>
    <submittedName>
        <fullName evidence="3">NDP-hexose 4-ketoreductase</fullName>
    </submittedName>
</protein>
<dbReference type="PANTHER" id="PTHR47016:SF5">
    <property type="entry name" value="CLP DOMAIN SUPERFAMILY PROTEIN"/>
    <property type="match status" value="1"/>
</dbReference>
<feature type="non-terminal residue" evidence="3">
    <location>
        <position position="163"/>
    </location>
</feature>
<dbReference type="Gene3D" id="1.10.1780.10">
    <property type="entry name" value="Clp, N-terminal domain"/>
    <property type="match status" value="1"/>
</dbReference>
<dbReference type="AlphaFoldDB" id="A0A7C0X8N8"/>
<feature type="domain" description="Clp R" evidence="2">
    <location>
        <begin position="4"/>
        <end position="147"/>
    </location>
</feature>
<dbReference type="InterPro" id="IPR044217">
    <property type="entry name" value="CLPT1/2"/>
</dbReference>
<dbReference type="SUPFAM" id="SSF81923">
    <property type="entry name" value="Double Clp-N motif"/>
    <property type="match status" value="1"/>
</dbReference>
<dbReference type="InterPro" id="IPR036628">
    <property type="entry name" value="Clp_N_dom_sf"/>
</dbReference>
<dbReference type="InterPro" id="IPR004176">
    <property type="entry name" value="Clp_R_N"/>
</dbReference>
<keyword evidence="1" id="KW-0677">Repeat</keyword>
<sequence>MFLNDRFTERAKRVLYLAREEAIRLLHNYIGTEHLLLGLSRIGEGVAAMVLTNLGLDLSELRQAVEEAVPPGRGPISVGEIPLNASARRAMNYAFEESKRLGHNYIGTEHILLGILRERKGIAAQILMNLGIELEMVREEALRLLGKPEGAPTKSSKSQTRTL</sequence>
<dbReference type="Pfam" id="PF02861">
    <property type="entry name" value="Clp_N"/>
    <property type="match status" value="1"/>
</dbReference>
<reference evidence="3" key="1">
    <citation type="journal article" date="2020" name="mSystems">
        <title>Genome- and Community-Level Interaction Insights into Carbon Utilization and Element Cycling Functions of Hydrothermarchaeota in Hydrothermal Sediment.</title>
        <authorList>
            <person name="Zhou Z."/>
            <person name="Liu Y."/>
            <person name="Xu W."/>
            <person name="Pan J."/>
            <person name="Luo Z.H."/>
            <person name="Li M."/>
        </authorList>
    </citation>
    <scope>NUCLEOTIDE SEQUENCE [LARGE SCALE GENOMIC DNA]</scope>
    <source>
        <strain evidence="3">HyVt-237</strain>
    </source>
</reference>
<evidence type="ECO:0000256" key="1">
    <source>
        <dbReference type="PROSITE-ProRule" id="PRU01251"/>
    </source>
</evidence>
<dbReference type="EMBL" id="DRBW01000046">
    <property type="protein sequence ID" value="HDM89821.1"/>
    <property type="molecule type" value="Genomic_DNA"/>
</dbReference>
<evidence type="ECO:0000259" key="2">
    <source>
        <dbReference type="PROSITE" id="PS51903"/>
    </source>
</evidence>
<dbReference type="Proteomes" id="UP000885931">
    <property type="component" value="Unassembled WGS sequence"/>
</dbReference>
<proteinExistence type="predicted"/>
<gene>
    <name evidence="3" type="ORF">ENG67_01255</name>
</gene>
<dbReference type="PROSITE" id="PS51903">
    <property type="entry name" value="CLP_R"/>
    <property type="match status" value="1"/>
</dbReference>
<name>A0A7C0X8N8_UNCW3</name>
<comment type="caution">
    <text evidence="3">The sequence shown here is derived from an EMBL/GenBank/DDBJ whole genome shotgun (WGS) entry which is preliminary data.</text>
</comment>
<evidence type="ECO:0000313" key="3">
    <source>
        <dbReference type="EMBL" id="HDM89821.1"/>
    </source>
</evidence>